<sequence>MAGRGPAPKDPERRQRRNAAKDLEVVTGAAVEVPEPPAPPAGLLKRTRDRWAEYWASPVAKLADPVSDLPALERLFVLYDDLERSNAAVKKTGHMVTGSQGQAVLNPLLRHIQVTQGEVRQLEDRFGLSPRARLSLNVTLGEAAKSIADLNSEFMSGGDDDDDPRFDIVTGQDVIGGETA</sequence>
<evidence type="ECO:0000313" key="3">
    <source>
        <dbReference type="Proteomes" id="UP001596154"/>
    </source>
</evidence>
<comment type="caution">
    <text evidence="2">The sequence shown here is derived from an EMBL/GenBank/DDBJ whole genome shotgun (WGS) entry which is preliminary data.</text>
</comment>
<dbReference type="Pfam" id="PF05119">
    <property type="entry name" value="Terminase_4"/>
    <property type="match status" value="1"/>
</dbReference>
<keyword evidence="3" id="KW-1185">Reference proteome</keyword>
<protein>
    <submittedName>
        <fullName evidence="2">P27 family phage terminase small subunit</fullName>
    </submittedName>
</protein>
<feature type="compositionally biased region" description="Basic and acidic residues" evidence="1">
    <location>
        <begin position="7"/>
        <end position="21"/>
    </location>
</feature>
<reference evidence="3" key="1">
    <citation type="journal article" date="2019" name="Int. J. Syst. Evol. Microbiol.">
        <title>The Global Catalogue of Microorganisms (GCM) 10K type strain sequencing project: providing services to taxonomists for standard genome sequencing and annotation.</title>
        <authorList>
            <consortium name="The Broad Institute Genomics Platform"/>
            <consortium name="The Broad Institute Genome Sequencing Center for Infectious Disease"/>
            <person name="Wu L."/>
            <person name="Ma J."/>
        </authorList>
    </citation>
    <scope>NUCLEOTIDE SEQUENCE [LARGE SCALE GENOMIC DNA]</scope>
    <source>
        <strain evidence="3">CGMCC 4.7248</strain>
    </source>
</reference>
<dbReference type="EMBL" id="JBHSNY010000006">
    <property type="protein sequence ID" value="MFC5635850.1"/>
    <property type="molecule type" value="Genomic_DNA"/>
</dbReference>
<dbReference type="InterPro" id="IPR006448">
    <property type="entry name" value="Phage_term_ssu_P27"/>
</dbReference>
<evidence type="ECO:0000256" key="1">
    <source>
        <dbReference type="SAM" id="MobiDB-lite"/>
    </source>
</evidence>
<dbReference type="Proteomes" id="UP001596154">
    <property type="component" value="Unassembled WGS sequence"/>
</dbReference>
<dbReference type="RefSeq" id="WP_381022770.1">
    <property type="nucleotide sequence ID" value="NZ_JBHSNY010000006.1"/>
</dbReference>
<gene>
    <name evidence="2" type="ORF">ACFPZJ_19040</name>
</gene>
<organism evidence="2 3">
    <name type="scientific">Streptomyces bullii</name>
    <dbReference type="NCBI Taxonomy" id="349910"/>
    <lineage>
        <taxon>Bacteria</taxon>
        <taxon>Bacillati</taxon>
        <taxon>Actinomycetota</taxon>
        <taxon>Actinomycetes</taxon>
        <taxon>Kitasatosporales</taxon>
        <taxon>Streptomycetaceae</taxon>
        <taxon>Streptomyces</taxon>
    </lineage>
</organism>
<proteinExistence type="predicted"/>
<feature type="region of interest" description="Disordered" evidence="1">
    <location>
        <begin position="1"/>
        <end position="21"/>
    </location>
</feature>
<evidence type="ECO:0000313" key="2">
    <source>
        <dbReference type="EMBL" id="MFC5635850.1"/>
    </source>
</evidence>
<accession>A0ABW0UQL5</accession>
<name>A0ABW0UQL5_9ACTN</name>